<keyword evidence="3" id="KW-1185">Reference proteome</keyword>
<dbReference type="RefSeq" id="WP_201939329.1">
    <property type="nucleotide sequence ID" value="NZ_JAERSG010000005.1"/>
</dbReference>
<feature type="compositionally biased region" description="Polar residues" evidence="1">
    <location>
        <begin position="128"/>
        <end position="141"/>
    </location>
</feature>
<gene>
    <name evidence="2" type="ORF">JI751_17405</name>
</gene>
<evidence type="ECO:0000313" key="3">
    <source>
        <dbReference type="Proteomes" id="UP000636918"/>
    </source>
</evidence>
<reference evidence="2 3" key="1">
    <citation type="submission" date="2021-01" db="EMBL/GenBank/DDBJ databases">
        <title>Genome seq and assembly of Nocardiodes sp. G10.</title>
        <authorList>
            <person name="Chhetri G."/>
        </authorList>
    </citation>
    <scope>NUCLEOTIDE SEQUENCE [LARGE SCALE GENOMIC DNA]</scope>
    <source>
        <strain evidence="2 3">G10</strain>
    </source>
</reference>
<organism evidence="2 3">
    <name type="scientific">Nocardioides baculatus</name>
    <dbReference type="NCBI Taxonomy" id="2801337"/>
    <lineage>
        <taxon>Bacteria</taxon>
        <taxon>Bacillati</taxon>
        <taxon>Actinomycetota</taxon>
        <taxon>Actinomycetes</taxon>
        <taxon>Propionibacteriales</taxon>
        <taxon>Nocardioidaceae</taxon>
        <taxon>Nocardioides</taxon>
    </lineage>
</organism>
<accession>A0ABS1LCI7</accession>
<evidence type="ECO:0000313" key="2">
    <source>
        <dbReference type="EMBL" id="MBL0749399.1"/>
    </source>
</evidence>
<protein>
    <recommendedName>
        <fullName evidence="4">Core-binding (CB) domain-containing protein</fullName>
    </recommendedName>
</protein>
<evidence type="ECO:0008006" key="4">
    <source>
        <dbReference type="Google" id="ProtNLM"/>
    </source>
</evidence>
<dbReference type="EMBL" id="JAERSG010000005">
    <property type="protein sequence ID" value="MBL0749399.1"/>
    <property type="molecule type" value="Genomic_DNA"/>
</dbReference>
<proteinExistence type="predicted"/>
<dbReference type="Proteomes" id="UP000636918">
    <property type="component" value="Unassembled WGS sequence"/>
</dbReference>
<feature type="region of interest" description="Disordered" evidence="1">
    <location>
        <begin position="106"/>
        <end position="148"/>
    </location>
</feature>
<sequence>MSESAAEGTGAGLQDFLAWAGRTGEMNPTTAEAWAVACRRVLALEDDPENVDLRQVDVDTLLSRFENLNRTKFTSSSMKTYQSRFRAAVTAYLAWLANEPWKPAKRLSRKKSDSGNGSGAATPASGATEKSTTHAAVSTPKQPAHETAPRLVTYQVPLRPDLMISISLPVDLNEADAARISAFVSSLAFTVSHSPTMSASSGLRTDGG</sequence>
<name>A0ABS1LCI7_9ACTN</name>
<comment type="caution">
    <text evidence="2">The sequence shown here is derived from an EMBL/GenBank/DDBJ whole genome shotgun (WGS) entry which is preliminary data.</text>
</comment>
<evidence type="ECO:0000256" key="1">
    <source>
        <dbReference type="SAM" id="MobiDB-lite"/>
    </source>
</evidence>